<protein>
    <submittedName>
        <fullName evidence="2">Uncharacterized protein</fullName>
    </submittedName>
</protein>
<sequence>MVSVRFSPLKDTNPEIRTGLSTSPAPGPSPTNSFLMSGVITLEARRMPTADASTTLPRSHGGGFLLSVGRVVLVA</sequence>
<gene>
    <name evidence="2" type="ORF">GCM10017771_60260</name>
</gene>
<evidence type="ECO:0000313" key="3">
    <source>
        <dbReference type="Proteomes" id="UP000603227"/>
    </source>
</evidence>
<comment type="caution">
    <text evidence="2">The sequence shown here is derived from an EMBL/GenBank/DDBJ whole genome shotgun (WGS) entry which is preliminary data.</text>
</comment>
<dbReference type="EMBL" id="BNAT01000024">
    <property type="protein sequence ID" value="GHE40928.1"/>
    <property type="molecule type" value="Genomic_DNA"/>
</dbReference>
<name>A0A918Z834_9ACTN</name>
<reference evidence="2" key="2">
    <citation type="submission" date="2020-09" db="EMBL/GenBank/DDBJ databases">
        <authorList>
            <person name="Sun Q."/>
            <person name="Zhou Y."/>
        </authorList>
    </citation>
    <scope>NUCLEOTIDE SEQUENCE</scope>
    <source>
        <strain evidence="2">CGMCC 4.7403</strain>
    </source>
</reference>
<feature type="region of interest" description="Disordered" evidence="1">
    <location>
        <begin position="1"/>
        <end position="35"/>
    </location>
</feature>
<accession>A0A918Z834</accession>
<dbReference type="AlphaFoldDB" id="A0A918Z834"/>
<evidence type="ECO:0000256" key="1">
    <source>
        <dbReference type="SAM" id="MobiDB-lite"/>
    </source>
</evidence>
<dbReference type="Proteomes" id="UP000603227">
    <property type="component" value="Unassembled WGS sequence"/>
</dbReference>
<feature type="compositionally biased region" description="Polar residues" evidence="1">
    <location>
        <begin position="19"/>
        <end position="35"/>
    </location>
</feature>
<reference evidence="2" key="1">
    <citation type="journal article" date="2014" name="Int. J. Syst. Evol. Microbiol.">
        <title>Complete genome sequence of Corynebacterium casei LMG S-19264T (=DSM 44701T), isolated from a smear-ripened cheese.</title>
        <authorList>
            <consortium name="US DOE Joint Genome Institute (JGI-PGF)"/>
            <person name="Walter F."/>
            <person name="Albersmeier A."/>
            <person name="Kalinowski J."/>
            <person name="Ruckert C."/>
        </authorList>
    </citation>
    <scope>NUCLEOTIDE SEQUENCE</scope>
    <source>
        <strain evidence="2">CGMCC 4.7403</strain>
    </source>
</reference>
<evidence type="ECO:0000313" key="2">
    <source>
        <dbReference type="EMBL" id="GHE40928.1"/>
    </source>
</evidence>
<proteinExistence type="predicted"/>
<keyword evidence="3" id="KW-1185">Reference proteome</keyword>
<organism evidence="2 3">
    <name type="scientific">Streptomyces capitiformicae</name>
    <dbReference type="NCBI Taxonomy" id="2014920"/>
    <lineage>
        <taxon>Bacteria</taxon>
        <taxon>Bacillati</taxon>
        <taxon>Actinomycetota</taxon>
        <taxon>Actinomycetes</taxon>
        <taxon>Kitasatosporales</taxon>
        <taxon>Streptomycetaceae</taxon>
        <taxon>Streptomyces</taxon>
    </lineage>
</organism>